<dbReference type="InParanoid" id="G3JGY4"/>
<dbReference type="Proteomes" id="UP000001610">
    <property type="component" value="Unassembled WGS sequence"/>
</dbReference>
<dbReference type="HOGENOM" id="CLU_014832_6_1_1"/>
<feature type="compositionally biased region" description="Basic and acidic residues" evidence="1">
    <location>
        <begin position="654"/>
        <end position="670"/>
    </location>
</feature>
<dbReference type="Pfam" id="PF10275">
    <property type="entry name" value="Peptidase_C65"/>
    <property type="match status" value="1"/>
</dbReference>
<feature type="region of interest" description="Disordered" evidence="1">
    <location>
        <begin position="572"/>
        <end position="600"/>
    </location>
</feature>
<organism evidence="2 3">
    <name type="scientific">Cordyceps militaris (strain CM01)</name>
    <name type="common">Caterpillar fungus</name>
    <dbReference type="NCBI Taxonomy" id="983644"/>
    <lineage>
        <taxon>Eukaryota</taxon>
        <taxon>Fungi</taxon>
        <taxon>Dikarya</taxon>
        <taxon>Ascomycota</taxon>
        <taxon>Pezizomycotina</taxon>
        <taxon>Sordariomycetes</taxon>
        <taxon>Hypocreomycetidae</taxon>
        <taxon>Hypocreales</taxon>
        <taxon>Cordycipitaceae</taxon>
        <taxon>Cordyceps</taxon>
    </lineage>
</organism>
<dbReference type="GO" id="GO:0071108">
    <property type="term" value="P:protein K48-linked deubiquitination"/>
    <property type="evidence" value="ECO:0007669"/>
    <property type="project" value="TreeGrafter"/>
</dbReference>
<evidence type="ECO:0000256" key="1">
    <source>
        <dbReference type="SAM" id="MobiDB-lite"/>
    </source>
</evidence>
<accession>G3JGY4</accession>
<sequence length="685" mass="74040">MGQQRPSSQDPFIDDASEQLPSQFYLVDAATGEYRQYSAMPGYSPSDHGATAHVGMQAAILPEPVPAMMPVPVALAVGAGATSTAGARGHHLHHQRQEHQHNRQDHHHHNAYIDLPNINPPVAPPPATLLAAAHPQLDYHHRHLPVQPHPRTHHPPSLHSHPVHRFPGRPLTMATTDEHGMAAQQEAARAYQPNLDGPSIGDKTPIEAIVEEYAKADPVYVEKTMARTSTPANTPPVPYLKPTAHTAASRAMATADGEACIGPLHGTSCSLLTITTLSTAIGFCYFEKLVEAGDADQVEGEAARLMSMNHFLGTVGGYDYYEDWADEAIGLLRTLAGCVTDPAAAHALVHDRWTDPATSSALIYYLRLLAATHLKAHADQYDPFVPDGQGIRAYCSQSVELPDREIEQLGIIALYNCLLKPLDLVLEIAYLDRSPGAQVNTYRFPEEAITKDPAVLGPMIQLLYRPDHYDILYRRPTVVVADIMVNRATDVYSHTPINSTHSSLGAFSTADFGLLASLPSASPSGMSTLTSPNIMHTPAPPSSSCGSFVPDGQWMPPLPTHAASSNAPIVQRGRSHPAADTLLTSPGPKAPPPPATATATAPEAECNIRFTKMQYNYEEDSSRAALLGLLPFNVTTTTFKNSVWNRAHFGNPEFRPEQWRPGDDGADDRTRKKKGSGGNGSAKET</sequence>
<dbReference type="GO" id="GO:0043130">
    <property type="term" value="F:ubiquitin binding"/>
    <property type="evidence" value="ECO:0007669"/>
    <property type="project" value="TreeGrafter"/>
</dbReference>
<dbReference type="EMBL" id="JH126402">
    <property type="protein sequence ID" value="EGX91540.1"/>
    <property type="molecule type" value="Genomic_DNA"/>
</dbReference>
<evidence type="ECO:0000313" key="3">
    <source>
        <dbReference type="Proteomes" id="UP000001610"/>
    </source>
</evidence>
<proteinExistence type="predicted"/>
<dbReference type="AlphaFoldDB" id="G3JGY4"/>
<dbReference type="STRING" id="983644.G3JGY4"/>
<gene>
    <name evidence="2" type="ORF">CCM_05698</name>
</gene>
<dbReference type="SUPFAM" id="SSF54001">
    <property type="entry name" value="Cysteine proteinases"/>
    <property type="match status" value="1"/>
</dbReference>
<dbReference type="InterPro" id="IPR038765">
    <property type="entry name" value="Papain-like_cys_pep_sf"/>
</dbReference>
<dbReference type="VEuPathDB" id="FungiDB:CCM_05698"/>
<dbReference type="InterPro" id="IPR042467">
    <property type="entry name" value="Peptidase_C65_otubain_sub2"/>
</dbReference>
<dbReference type="GO" id="GO:0004843">
    <property type="term" value="F:cysteine-type deubiquitinase activity"/>
    <property type="evidence" value="ECO:0007669"/>
    <property type="project" value="TreeGrafter"/>
</dbReference>
<protein>
    <submittedName>
        <fullName evidence="2">Ubiquitin thiolesterase</fullName>
    </submittedName>
</protein>
<name>G3JGY4_CORMM</name>
<dbReference type="Gene3D" id="1.20.1300.20">
    <property type="entry name" value="Peptidase C65 Otubain, subdomain 2"/>
    <property type="match status" value="1"/>
</dbReference>
<dbReference type="PANTHER" id="PTHR12931:SF15">
    <property type="entry name" value="UBIQUITIN THIOESTERASE OTUBAIN-LIKE"/>
    <property type="match status" value="1"/>
</dbReference>
<reference evidence="2 3" key="1">
    <citation type="journal article" date="2011" name="Genome Biol.">
        <title>Genome sequence of the insect pathogenic fungus Cordyceps militaris, a valued traditional Chinese medicine.</title>
        <authorList>
            <person name="Zheng P."/>
            <person name="Xia Y."/>
            <person name="Xiao G."/>
            <person name="Xiong C."/>
            <person name="Hu X."/>
            <person name="Zhang S."/>
            <person name="Zheng H."/>
            <person name="Huang Y."/>
            <person name="Zhou Y."/>
            <person name="Wang S."/>
            <person name="Zhao G.P."/>
            <person name="Liu X."/>
            <person name="St Leger R.J."/>
            <person name="Wang C."/>
        </authorList>
    </citation>
    <scope>NUCLEOTIDE SEQUENCE [LARGE SCALE GENOMIC DNA]</scope>
    <source>
        <strain evidence="2 3">CM01</strain>
    </source>
</reference>
<dbReference type="KEGG" id="cmt:CCM_05698"/>
<dbReference type="RefSeq" id="XP_006670905.1">
    <property type="nucleotide sequence ID" value="XM_006670842.1"/>
</dbReference>
<dbReference type="GeneID" id="18167716"/>
<dbReference type="eggNOG" id="KOG3991">
    <property type="taxonomic scope" value="Eukaryota"/>
</dbReference>
<keyword evidence="3" id="KW-1185">Reference proteome</keyword>
<dbReference type="GO" id="GO:0005634">
    <property type="term" value="C:nucleus"/>
    <property type="evidence" value="ECO:0007669"/>
    <property type="project" value="TreeGrafter"/>
</dbReference>
<dbReference type="CDD" id="cd22749">
    <property type="entry name" value="Otubain_C65"/>
    <property type="match status" value="1"/>
</dbReference>
<dbReference type="OrthoDB" id="18915at2759"/>
<evidence type="ECO:0000313" key="2">
    <source>
        <dbReference type="EMBL" id="EGX91540.1"/>
    </source>
</evidence>
<dbReference type="InterPro" id="IPR019400">
    <property type="entry name" value="Peptidase_C65_otubain"/>
</dbReference>
<feature type="compositionally biased region" description="Gly residues" evidence="1">
    <location>
        <begin position="676"/>
        <end position="685"/>
    </location>
</feature>
<feature type="region of interest" description="Disordered" evidence="1">
    <location>
        <begin position="649"/>
        <end position="685"/>
    </location>
</feature>
<dbReference type="OMA" id="ENDTWRE"/>
<dbReference type="PANTHER" id="PTHR12931">
    <property type="entry name" value="UBIQUITIN THIOLESTERASE PROTEIN OTUB"/>
    <property type="match status" value="1"/>
</dbReference>